<dbReference type="Proteomes" id="UP000613512">
    <property type="component" value="Unassembled WGS sequence"/>
</dbReference>
<keyword evidence="1" id="KW-0472">Membrane</keyword>
<sequence>MTRVRLLYLYIIVGIIMTISLYLSLQIYPIENTADKVIFIVTVVSIVISFFAFIIAMNTYVSIDSVNRVTQMNGSVLENEDYVTSMIGLLDEYDMADPKEARDAIFDELEKRFTKESKTALEFANNLQYFIDVIVFFPAFFTNEDRDSNVKEMKKLLNTIEKKKQSLMAISSGNLTLIEETVKLIVSVMEYQNLVSAHNYNVESSILKVRGNMLKNSVTQTVYFNYLGLYYNKKAMSLLRKSLKLENEDLLSIKGLILLNQNIDKLMEEDLELLSIYLNESKKHFQIALEKSNQDVMWEGFIRYNEARTTFYLETIFPTNEEIQWKKMMDKAIVARKKMNLIIKDTIKNNNVSFLQEHFLYQEYIARLVKFNLLLAMQEDITDTRGNVKYPVSEYKKLLEEEFIKEPYDGPFGKVRDYKVEAREYLVDWE</sequence>
<reference evidence="2" key="2">
    <citation type="submission" date="2020-09" db="EMBL/GenBank/DDBJ databases">
        <authorList>
            <person name="Sun Q."/>
            <person name="Zhou Y."/>
        </authorList>
    </citation>
    <scope>NUCLEOTIDE SEQUENCE</scope>
    <source>
        <strain evidence="2">CGMCC 1.12408</strain>
    </source>
</reference>
<keyword evidence="1" id="KW-0812">Transmembrane</keyword>
<evidence type="ECO:0000313" key="2">
    <source>
        <dbReference type="EMBL" id="GGA65327.1"/>
    </source>
</evidence>
<comment type="caution">
    <text evidence="2">The sequence shown here is derived from an EMBL/GenBank/DDBJ whole genome shotgun (WGS) entry which is preliminary data.</text>
</comment>
<dbReference type="RefSeq" id="WP_188383242.1">
    <property type="nucleotide sequence ID" value="NZ_BMEY01000002.1"/>
</dbReference>
<dbReference type="EMBL" id="BMEY01000002">
    <property type="protein sequence ID" value="GGA65327.1"/>
    <property type="molecule type" value="Genomic_DNA"/>
</dbReference>
<accession>A0A916W4Q4</accession>
<evidence type="ECO:0000313" key="3">
    <source>
        <dbReference type="Proteomes" id="UP000613512"/>
    </source>
</evidence>
<gene>
    <name evidence="2" type="ORF">GCM10008025_06470</name>
</gene>
<proteinExistence type="predicted"/>
<dbReference type="AlphaFoldDB" id="A0A916W4Q4"/>
<keyword evidence="1" id="KW-1133">Transmembrane helix</keyword>
<protein>
    <submittedName>
        <fullName evidence="2">Uncharacterized protein</fullName>
    </submittedName>
</protein>
<feature type="transmembrane region" description="Helical" evidence="1">
    <location>
        <begin position="6"/>
        <end position="25"/>
    </location>
</feature>
<name>A0A916W4Q4_9BACI</name>
<keyword evidence="3" id="KW-1185">Reference proteome</keyword>
<evidence type="ECO:0000256" key="1">
    <source>
        <dbReference type="SAM" id="Phobius"/>
    </source>
</evidence>
<organism evidence="2 3">
    <name type="scientific">Ornithinibacillus halotolerans</name>
    <dbReference type="NCBI Taxonomy" id="1274357"/>
    <lineage>
        <taxon>Bacteria</taxon>
        <taxon>Bacillati</taxon>
        <taxon>Bacillota</taxon>
        <taxon>Bacilli</taxon>
        <taxon>Bacillales</taxon>
        <taxon>Bacillaceae</taxon>
        <taxon>Ornithinibacillus</taxon>
    </lineage>
</organism>
<reference evidence="2" key="1">
    <citation type="journal article" date="2014" name="Int. J. Syst. Evol. Microbiol.">
        <title>Complete genome sequence of Corynebacterium casei LMG S-19264T (=DSM 44701T), isolated from a smear-ripened cheese.</title>
        <authorList>
            <consortium name="US DOE Joint Genome Institute (JGI-PGF)"/>
            <person name="Walter F."/>
            <person name="Albersmeier A."/>
            <person name="Kalinowski J."/>
            <person name="Ruckert C."/>
        </authorList>
    </citation>
    <scope>NUCLEOTIDE SEQUENCE</scope>
    <source>
        <strain evidence="2">CGMCC 1.12408</strain>
    </source>
</reference>
<feature type="transmembrane region" description="Helical" evidence="1">
    <location>
        <begin position="37"/>
        <end position="61"/>
    </location>
</feature>